<evidence type="ECO:0000256" key="1">
    <source>
        <dbReference type="SAM" id="MobiDB-lite"/>
    </source>
</evidence>
<proteinExistence type="predicted"/>
<keyword evidence="2" id="KW-1133">Transmembrane helix</keyword>
<sequence>MTKLSVIWSLIAAVVVGGAALTTGYLYMDRQEKTAEAPASSGEETTEVASNTGTAEPSASQPEAADAGAQKENGPDLKAETEKLTFDAVGVEPTGETVVAGRSDPGSIVALTANGQVVGKGIANNKGEWTIILEKPLGPGDYDVGLEVKDDAGNTTHESTERLAVSVPDDGKSRPLVVLNKPEGPSDILQKPETVQTAGSEEPAKEETAGETVVASAPETETAEPVVETKPEPETTSSGEPSVMVPETAASAPEAPSATGQGEAEKPEMAEAPAPAAPAAPEQETAVAAAEPETPAETEAPAAEAPAAEA</sequence>
<feature type="region of interest" description="Disordered" evidence="1">
    <location>
        <begin position="151"/>
        <end position="310"/>
    </location>
</feature>
<gene>
    <name evidence="4" type="ORF">HK439_10055</name>
</gene>
<feature type="compositionally biased region" description="Low complexity" evidence="1">
    <location>
        <begin position="270"/>
        <end position="310"/>
    </location>
</feature>
<reference evidence="4" key="1">
    <citation type="submission" date="2020-05" db="EMBL/GenBank/DDBJ databases">
        <title>Identification of trans-AT polyketide cluster in two marine bacteria, producers of a novel glutaramide-containing polyketide sesbanimide D and analogs.</title>
        <authorList>
            <person name="Kacar D."/>
            <person name="Rodriguez P."/>
            <person name="Canedo L."/>
            <person name="Gonzalez E."/>
            <person name="Galan B."/>
            <person name="De La Calle F."/>
            <person name="Garcia J.L."/>
        </authorList>
    </citation>
    <scope>NUCLEOTIDE SEQUENCE</scope>
    <source>
        <strain evidence="4">PHM038</strain>
    </source>
</reference>
<dbReference type="AlphaFoldDB" id="A0A926S6L1"/>
<feature type="domain" description="Bacterial Ig-like" evidence="3">
    <location>
        <begin position="102"/>
        <end position="160"/>
    </location>
</feature>
<dbReference type="Proteomes" id="UP000598467">
    <property type="component" value="Unassembled WGS sequence"/>
</dbReference>
<dbReference type="Gene3D" id="2.60.40.10">
    <property type="entry name" value="Immunoglobulins"/>
    <property type="match status" value="1"/>
</dbReference>
<evidence type="ECO:0000256" key="2">
    <source>
        <dbReference type="SAM" id="Phobius"/>
    </source>
</evidence>
<protein>
    <submittedName>
        <fullName evidence="4">Peptidoglycan-binding protein LysM</fullName>
    </submittedName>
</protein>
<dbReference type="EMBL" id="JABFCZ010000010">
    <property type="protein sequence ID" value="MBD1546607.1"/>
    <property type="molecule type" value="Genomic_DNA"/>
</dbReference>
<feature type="compositionally biased region" description="Polar residues" evidence="1">
    <location>
        <begin position="47"/>
        <end position="61"/>
    </location>
</feature>
<keyword evidence="2" id="KW-0472">Membrane</keyword>
<keyword evidence="2" id="KW-0812">Transmembrane</keyword>
<dbReference type="Pfam" id="PF19077">
    <property type="entry name" value="Big_13"/>
    <property type="match status" value="1"/>
</dbReference>
<dbReference type="InterPro" id="IPR044016">
    <property type="entry name" value="Big_13"/>
</dbReference>
<feature type="non-terminal residue" evidence="4">
    <location>
        <position position="310"/>
    </location>
</feature>
<dbReference type="RefSeq" id="WP_235987755.1">
    <property type="nucleotide sequence ID" value="NZ_JABFCZ010000010.1"/>
</dbReference>
<evidence type="ECO:0000313" key="4">
    <source>
        <dbReference type="EMBL" id="MBD1546607.1"/>
    </source>
</evidence>
<organism evidence="4 5">
    <name type="scientific">Roseibium aggregatum</name>
    <dbReference type="NCBI Taxonomy" id="187304"/>
    <lineage>
        <taxon>Bacteria</taxon>
        <taxon>Pseudomonadati</taxon>
        <taxon>Pseudomonadota</taxon>
        <taxon>Alphaproteobacteria</taxon>
        <taxon>Hyphomicrobiales</taxon>
        <taxon>Stappiaceae</taxon>
        <taxon>Roseibium</taxon>
    </lineage>
</organism>
<accession>A0A926S6L1</accession>
<name>A0A926S6L1_9HYPH</name>
<comment type="caution">
    <text evidence="4">The sequence shown here is derived from an EMBL/GenBank/DDBJ whole genome shotgun (WGS) entry which is preliminary data.</text>
</comment>
<feature type="transmembrane region" description="Helical" evidence="2">
    <location>
        <begin position="6"/>
        <end position="27"/>
    </location>
</feature>
<feature type="compositionally biased region" description="Low complexity" evidence="1">
    <location>
        <begin position="234"/>
        <end position="259"/>
    </location>
</feature>
<dbReference type="InterPro" id="IPR013783">
    <property type="entry name" value="Ig-like_fold"/>
</dbReference>
<evidence type="ECO:0000259" key="3">
    <source>
        <dbReference type="Pfam" id="PF19077"/>
    </source>
</evidence>
<feature type="region of interest" description="Disordered" evidence="1">
    <location>
        <begin position="34"/>
        <end position="74"/>
    </location>
</feature>
<evidence type="ECO:0000313" key="5">
    <source>
        <dbReference type="Proteomes" id="UP000598467"/>
    </source>
</evidence>